<sequence length="407" mass="45040">MPSIIASPSVQHSHRASSTNSGLKRPHASSAPRITLNGSKFHCPLPAAAVRGGSQHSLLRGTSDQGLDSTTSHSAVSPNRCNLTCHHRHSAIIISRSMHAEGLNDRLTTLTSLANLAHSLCAWLVAPSPCTLLNANHNRGKRLPCSHSWSRYSNLSFRFPPFGPVPLTEAQYRQKARRTVLVVQDGDFVRSQYAVALAAARNGTPFKWVISQPIFKWMDKFKNMALRRSAKLRESQGLTCPWPPRVSLSPKVAGVSCSFVLGENAHSSLAIRLRDDLLRKQSLFPGGFDAIHLRRRLDMANRCQDTTVAAVHALVGRRLPNSSRPLVIYSDTPSAAYERELQRLLAPRRVVDADLLVDKLPEAQDDNFLVFAVVKAVAELAKTCFQLGYKPCGQPLIGWHRQRTWRP</sequence>
<feature type="region of interest" description="Disordered" evidence="1">
    <location>
        <begin position="1"/>
        <end position="31"/>
    </location>
</feature>
<proteinExistence type="predicted"/>
<evidence type="ECO:0000256" key="1">
    <source>
        <dbReference type="SAM" id="MobiDB-lite"/>
    </source>
</evidence>
<organism evidence="2">
    <name type="scientific">Chrysotila carterae</name>
    <name type="common">Marine alga</name>
    <name type="synonym">Syracosphaera carterae</name>
    <dbReference type="NCBI Taxonomy" id="13221"/>
    <lineage>
        <taxon>Eukaryota</taxon>
        <taxon>Haptista</taxon>
        <taxon>Haptophyta</taxon>
        <taxon>Prymnesiophyceae</taxon>
        <taxon>Isochrysidales</taxon>
        <taxon>Isochrysidaceae</taxon>
        <taxon>Chrysotila</taxon>
    </lineage>
</organism>
<dbReference type="EMBL" id="HBIZ01011349">
    <property type="protein sequence ID" value="CAE0754175.1"/>
    <property type="molecule type" value="Transcribed_RNA"/>
</dbReference>
<feature type="region of interest" description="Disordered" evidence="1">
    <location>
        <begin position="54"/>
        <end position="77"/>
    </location>
</feature>
<gene>
    <name evidence="2" type="ORF">PCAR00345_LOCUS6762</name>
</gene>
<accession>A0A7S4B5X7</accession>
<reference evidence="2" key="1">
    <citation type="submission" date="2021-01" db="EMBL/GenBank/DDBJ databases">
        <authorList>
            <person name="Corre E."/>
            <person name="Pelletier E."/>
            <person name="Niang G."/>
            <person name="Scheremetjew M."/>
            <person name="Finn R."/>
            <person name="Kale V."/>
            <person name="Holt S."/>
            <person name="Cochrane G."/>
            <person name="Meng A."/>
            <person name="Brown T."/>
            <person name="Cohen L."/>
        </authorList>
    </citation>
    <scope>NUCLEOTIDE SEQUENCE</scope>
    <source>
        <strain evidence="2">CCMP645</strain>
    </source>
</reference>
<evidence type="ECO:0000313" key="2">
    <source>
        <dbReference type="EMBL" id="CAE0754175.1"/>
    </source>
</evidence>
<name>A0A7S4B5X7_CHRCT</name>
<protein>
    <submittedName>
        <fullName evidence="2">Uncharacterized protein</fullName>
    </submittedName>
</protein>
<feature type="compositionally biased region" description="Polar residues" evidence="1">
    <location>
        <begin position="1"/>
        <end position="22"/>
    </location>
</feature>
<dbReference type="AlphaFoldDB" id="A0A7S4B5X7"/>